<keyword evidence="2" id="KW-0479">Metal-binding</keyword>
<keyword evidence="5" id="KW-0862">Zinc</keyword>
<evidence type="ECO:0000313" key="11">
    <source>
        <dbReference type="EMBL" id="JAS14518.1"/>
    </source>
</evidence>
<dbReference type="InterPro" id="IPR013087">
    <property type="entry name" value="Znf_C2H2_type"/>
</dbReference>
<accession>A0A1B6CMC3</accession>
<keyword evidence="6" id="KW-0238">DNA-binding</keyword>
<evidence type="ECO:0000256" key="8">
    <source>
        <dbReference type="PROSITE-ProRule" id="PRU00042"/>
    </source>
</evidence>
<protein>
    <recommendedName>
        <fullName evidence="10">C2H2-type domain-containing protein</fullName>
    </recommendedName>
</protein>
<feature type="domain" description="C2H2-type" evidence="10">
    <location>
        <begin position="309"/>
        <end position="336"/>
    </location>
</feature>
<evidence type="ECO:0000259" key="10">
    <source>
        <dbReference type="PROSITE" id="PS50157"/>
    </source>
</evidence>
<evidence type="ECO:0000256" key="6">
    <source>
        <dbReference type="ARBA" id="ARBA00023125"/>
    </source>
</evidence>
<dbReference type="GO" id="GO:0000981">
    <property type="term" value="F:DNA-binding transcription factor activity, RNA polymerase II-specific"/>
    <property type="evidence" value="ECO:0007669"/>
    <property type="project" value="TreeGrafter"/>
</dbReference>
<reference evidence="11" key="1">
    <citation type="submission" date="2015-12" db="EMBL/GenBank/DDBJ databases">
        <title>De novo transcriptome assembly of four potential Pierce s Disease insect vectors from Arizona vineyards.</title>
        <authorList>
            <person name="Tassone E.E."/>
        </authorList>
    </citation>
    <scope>NUCLEOTIDE SEQUENCE</scope>
</reference>
<gene>
    <name evidence="11" type="ORF">g.17311</name>
</gene>
<feature type="domain" description="C2H2-type" evidence="10">
    <location>
        <begin position="281"/>
        <end position="308"/>
    </location>
</feature>
<dbReference type="AlphaFoldDB" id="A0A1B6CMC3"/>
<feature type="region of interest" description="Disordered" evidence="9">
    <location>
        <begin position="43"/>
        <end position="62"/>
    </location>
</feature>
<feature type="compositionally biased region" description="Low complexity" evidence="9">
    <location>
        <begin position="48"/>
        <end position="57"/>
    </location>
</feature>
<feature type="domain" description="C2H2-type" evidence="10">
    <location>
        <begin position="337"/>
        <end position="364"/>
    </location>
</feature>
<comment type="subcellular location">
    <subcellularLocation>
        <location evidence="1">Nucleus</location>
    </subcellularLocation>
</comment>
<dbReference type="GO" id="GO:0005634">
    <property type="term" value="C:nucleus"/>
    <property type="evidence" value="ECO:0007669"/>
    <property type="project" value="UniProtKB-SubCell"/>
</dbReference>
<evidence type="ECO:0000256" key="3">
    <source>
        <dbReference type="ARBA" id="ARBA00022737"/>
    </source>
</evidence>
<keyword evidence="4 8" id="KW-0863">Zinc-finger</keyword>
<evidence type="ECO:0000256" key="7">
    <source>
        <dbReference type="ARBA" id="ARBA00023242"/>
    </source>
</evidence>
<dbReference type="SUPFAM" id="SSF57667">
    <property type="entry name" value="beta-beta-alpha zinc fingers"/>
    <property type="match status" value="2"/>
</dbReference>
<dbReference type="GO" id="GO:0008270">
    <property type="term" value="F:zinc ion binding"/>
    <property type="evidence" value="ECO:0007669"/>
    <property type="project" value="UniProtKB-KW"/>
</dbReference>
<dbReference type="FunFam" id="3.30.160.60:FF:000045">
    <property type="entry name" value="ZFP69 zinc finger protein B"/>
    <property type="match status" value="1"/>
</dbReference>
<evidence type="ECO:0000256" key="9">
    <source>
        <dbReference type="SAM" id="MobiDB-lite"/>
    </source>
</evidence>
<feature type="region of interest" description="Disordered" evidence="9">
    <location>
        <begin position="141"/>
        <end position="170"/>
    </location>
</feature>
<sequence length="387" mass="43870">MNFAPFPSHLASMHTLSSPGKHNISQSNTGTIIVSSVNTSHFHHSASDNHSNYSNNNDTVSSAVLPNNHHHLIGQNNISHSTTAAQSNWLPIGLNRNANELIKSSFNIPSFTVQNSTQTPIHTFQWPLKTVITQNVSTMTDLEKPENLSKSNSKYQGFSEESNDSSKSSINDNQHMFWSENCSKIHLKAQENVMAEYLARLHPSPLPLNIQQFLQRHNIKIISNSNNSDKKQSNKVKSCDIKISAERDGSTLFCCPECHMVFARRDLLEQHLSVHKGDRKFECNLCGISLKRKEHLDQHKRGHSEERPFICVICCKGFKRNEHLRRHISIHAGDKTHVCNECGKAFSRKDHLNKHSQIHISKKIKSEISDNNVSRVLHIETNHLLQN</sequence>
<dbReference type="SMART" id="SM00355">
    <property type="entry name" value="ZnF_C2H2"/>
    <property type="match status" value="4"/>
</dbReference>
<organism evidence="11">
    <name type="scientific">Clastoptera arizonana</name>
    <name type="common">Arizona spittle bug</name>
    <dbReference type="NCBI Taxonomy" id="38151"/>
    <lineage>
        <taxon>Eukaryota</taxon>
        <taxon>Metazoa</taxon>
        <taxon>Ecdysozoa</taxon>
        <taxon>Arthropoda</taxon>
        <taxon>Hexapoda</taxon>
        <taxon>Insecta</taxon>
        <taxon>Pterygota</taxon>
        <taxon>Neoptera</taxon>
        <taxon>Paraneoptera</taxon>
        <taxon>Hemiptera</taxon>
        <taxon>Auchenorrhyncha</taxon>
        <taxon>Cercopoidea</taxon>
        <taxon>Clastopteridae</taxon>
        <taxon>Clastoptera</taxon>
    </lineage>
</organism>
<dbReference type="Gene3D" id="3.30.160.60">
    <property type="entry name" value="Classic Zinc Finger"/>
    <property type="match status" value="4"/>
</dbReference>
<dbReference type="PROSITE" id="PS50157">
    <property type="entry name" value="ZINC_FINGER_C2H2_2"/>
    <property type="match status" value="4"/>
</dbReference>
<dbReference type="PANTHER" id="PTHR23235:SF132">
    <property type="entry name" value="KRUEPPEL-LIKE FACTOR 9"/>
    <property type="match status" value="1"/>
</dbReference>
<dbReference type="FunFam" id="3.30.160.60:FF:002343">
    <property type="entry name" value="Zinc finger protein 33A"/>
    <property type="match status" value="1"/>
</dbReference>
<dbReference type="InterPro" id="IPR036236">
    <property type="entry name" value="Znf_C2H2_sf"/>
</dbReference>
<dbReference type="GO" id="GO:0000978">
    <property type="term" value="F:RNA polymerase II cis-regulatory region sequence-specific DNA binding"/>
    <property type="evidence" value="ECO:0007669"/>
    <property type="project" value="TreeGrafter"/>
</dbReference>
<evidence type="ECO:0000256" key="4">
    <source>
        <dbReference type="ARBA" id="ARBA00022771"/>
    </source>
</evidence>
<feature type="domain" description="C2H2-type" evidence="10">
    <location>
        <begin position="253"/>
        <end position="280"/>
    </location>
</feature>
<dbReference type="EMBL" id="GEDC01022780">
    <property type="protein sequence ID" value="JAS14518.1"/>
    <property type="molecule type" value="Transcribed_RNA"/>
</dbReference>
<dbReference type="Pfam" id="PF00096">
    <property type="entry name" value="zf-C2H2"/>
    <property type="match status" value="4"/>
</dbReference>
<keyword evidence="3" id="KW-0677">Repeat</keyword>
<dbReference type="PANTHER" id="PTHR23235">
    <property type="entry name" value="KRUEPPEL-LIKE TRANSCRIPTION FACTOR"/>
    <property type="match status" value="1"/>
</dbReference>
<name>A0A1B6CMC3_9HEMI</name>
<evidence type="ECO:0000256" key="1">
    <source>
        <dbReference type="ARBA" id="ARBA00004123"/>
    </source>
</evidence>
<dbReference type="PROSITE" id="PS00028">
    <property type="entry name" value="ZINC_FINGER_C2H2_1"/>
    <property type="match status" value="4"/>
</dbReference>
<evidence type="ECO:0000256" key="2">
    <source>
        <dbReference type="ARBA" id="ARBA00022723"/>
    </source>
</evidence>
<evidence type="ECO:0000256" key="5">
    <source>
        <dbReference type="ARBA" id="ARBA00022833"/>
    </source>
</evidence>
<keyword evidence="7" id="KW-0539">Nucleus</keyword>
<proteinExistence type="predicted"/>